<dbReference type="SUPFAM" id="SSF82607">
    <property type="entry name" value="YbaB-like"/>
    <property type="match status" value="1"/>
</dbReference>
<keyword evidence="2" id="KW-1185">Reference proteome</keyword>
<dbReference type="RefSeq" id="WP_378262432.1">
    <property type="nucleotide sequence ID" value="NZ_JBHUKR010000004.1"/>
</dbReference>
<name>A0ABW5FN89_9PSEU</name>
<accession>A0ABW5FN89</accession>
<protein>
    <submittedName>
        <fullName evidence="1">YbaB/EbfC family nucleoid-associated protein</fullName>
    </submittedName>
</protein>
<comment type="caution">
    <text evidence="1">The sequence shown here is derived from an EMBL/GenBank/DDBJ whole genome shotgun (WGS) entry which is preliminary data.</text>
</comment>
<dbReference type="Pfam" id="PF02575">
    <property type="entry name" value="YbaB_DNA_bd"/>
    <property type="match status" value="1"/>
</dbReference>
<dbReference type="InterPro" id="IPR004401">
    <property type="entry name" value="YbaB/EbfC"/>
</dbReference>
<dbReference type="InterPro" id="IPR036894">
    <property type="entry name" value="YbaB-like_sf"/>
</dbReference>
<dbReference type="Proteomes" id="UP001597417">
    <property type="component" value="Unassembled WGS sequence"/>
</dbReference>
<dbReference type="Gene3D" id="3.30.1310.10">
    <property type="entry name" value="Nucleoid-associated protein YbaB-like domain"/>
    <property type="match status" value="1"/>
</dbReference>
<evidence type="ECO:0000313" key="2">
    <source>
        <dbReference type="Proteomes" id="UP001597417"/>
    </source>
</evidence>
<evidence type="ECO:0000313" key="1">
    <source>
        <dbReference type="EMBL" id="MFD2416060.1"/>
    </source>
</evidence>
<organism evidence="1 2">
    <name type="scientific">Amycolatopsis pigmentata</name>
    <dbReference type="NCBI Taxonomy" id="450801"/>
    <lineage>
        <taxon>Bacteria</taxon>
        <taxon>Bacillati</taxon>
        <taxon>Actinomycetota</taxon>
        <taxon>Actinomycetes</taxon>
        <taxon>Pseudonocardiales</taxon>
        <taxon>Pseudonocardiaceae</taxon>
        <taxon>Amycolatopsis</taxon>
    </lineage>
</organism>
<dbReference type="EMBL" id="JBHUKR010000004">
    <property type="protein sequence ID" value="MFD2416060.1"/>
    <property type="molecule type" value="Genomic_DNA"/>
</dbReference>
<gene>
    <name evidence="1" type="ORF">ACFSXZ_06945</name>
</gene>
<reference evidence="2" key="1">
    <citation type="journal article" date="2019" name="Int. J. Syst. Evol. Microbiol.">
        <title>The Global Catalogue of Microorganisms (GCM) 10K type strain sequencing project: providing services to taxonomists for standard genome sequencing and annotation.</title>
        <authorList>
            <consortium name="The Broad Institute Genomics Platform"/>
            <consortium name="The Broad Institute Genome Sequencing Center for Infectious Disease"/>
            <person name="Wu L."/>
            <person name="Ma J."/>
        </authorList>
    </citation>
    <scope>NUCLEOTIDE SEQUENCE [LARGE SCALE GENOMIC DNA]</scope>
    <source>
        <strain evidence="2">CGMCC 4.7645</strain>
    </source>
</reference>
<sequence>MTISGSARRDGVSVEVLPGGALSALELTPEALRGGGRALAEEILALVREAAAQAGERAKHAMADELGGLGRAELTMLGLDQDGTLTETAESTVPDSWRV</sequence>
<proteinExistence type="predicted"/>